<evidence type="ECO:0000256" key="2">
    <source>
        <dbReference type="ARBA" id="ARBA00023054"/>
    </source>
</evidence>
<evidence type="ECO:0000256" key="3">
    <source>
        <dbReference type="SAM" id="Coils"/>
    </source>
</evidence>
<protein>
    <submittedName>
        <fullName evidence="7">Efflux RND transporter periplasmic adaptor subunit</fullName>
    </submittedName>
</protein>
<feature type="compositionally biased region" description="Basic residues" evidence="4">
    <location>
        <begin position="53"/>
        <end position="68"/>
    </location>
</feature>
<dbReference type="PANTHER" id="PTHR32347">
    <property type="entry name" value="EFFLUX SYSTEM COMPONENT YKNX-RELATED"/>
    <property type="match status" value="1"/>
</dbReference>
<dbReference type="Proteomes" id="UP000886860">
    <property type="component" value="Unassembled WGS sequence"/>
</dbReference>
<comment type="subcellular location">
    <subcellularLocation>
        <location evidence="1">Cell envelope</location>
    </subcellularLocation>
</comment>
<evidence type="ECO:0000259" key="6">
    <source>
        <dbReference type="Pfam" id="PF25990"/>
    </source>
</evidence>
<feature type="compositionally biased region" description="Basic and acidic residues" evidence="4">
    <location>
        <begin position="1"/>
        <end position="14"/>
    </location>
</feature>
<sequence>MKKQEQNLEEDRSVFIEGQEEEETANGQKPEDDEEFDREMARLMEPDPEANHGKKKKKKEKKPWSRRRKIVTAAAAAAAFLVIRGMAGGGGETAPLVATQPLSCGSVQNRLAVTGPVSGTDSVDVVSNLHAEVTELLVKEGDKVEKDQLLAVIDSQDLEREVQVAQNAYDLAVAEKEQSEREAERGYAKALQDCQAAKDALDRTAALVQAGSEAPVNLENAQNAYADALRQVDSYRVENGKAVADETYSLRIQSAAYELEKKQKDLENAQVKSPISGTVVRVNTKVGQFADKPENEEPMFIIENLDQLELEIRISEYSIGKVEVGQTASISADILDGNTVEGTVVSISPTGEEKGNGSSERVIPTRISIDDPESGLIAGITARAEIILEEAEDALIVPAAALLQKEDGSLYIQKAENGKVSLIPVDVGVEGDVNVEILPLEEGSLKEGDHILTAADPALSDGAAVTELPQV</sequence>
<evidence type="ECO:0000259" key="5">
    <source>
        <dbReference type="Pfam" id="PF25917"/>
    </source>
</evidence>
<dbReference type="InterPro" id="IPR058625">
    <property type="entry name" value="MdtA-like_BSH"/>
</dbReference>
<dbReference type="InterPro" id="IPR058636">
    <property type="entry name" value="Beta-barrel_YknX"/>
</dbReference>
<reference evidence="7" key="1">
    <citation type="submission" date="2020-10" db="EMBL/GenBank/DDBJ databases">
        <authorList>
            <person name="Gilroy R."/>
        </authorList>
    </citation>
    <scope>NUCLEOTIDE SEQUENCE</scope>
    <source>
        <strain evidence="7">CHK123-3438</strain>
    </source>
</reference>
<evidence type="ECO:0000256" key="1">
    <source>
        <dbReference type="ARBA" id="ARBA00004196"/>
    </source>
</evidence>
<dbReference type="AlphaFoldDB" id="A0A9D1KFY7"/>
<evidence type="ECO:0000313" key="8">
    <source>
        <dbReference type="Proteomes" id="UP000886860"/>
    </source>
</evidence>
<organism evidence="7 8">
    <name type="scientific">Candidatus Caccovicinus merdipullorum</name>
    <dbReference type="NCBI Taxonomy" id="2840724"/>
    <lineage>
        <taxon>Bacteria</taxon>
        <taxon>Bacillati</taxon>
        <taxon>Bacillota</taxon>
        <taxon>Clostridia</taxon>
        <taxon>Eubacteriales</taxon>
        <taxon>Candidatus Caccovicinus</taxon>
    </lineage>
</organism>
<feature type="domain" description="Multidrug resistance protein MdtA-like barrel-sandwich hybrid" evidence="5">
    <location>
        <begin position="122"/>
        <end position="294"/>
    </location>
</feature>
<feature type="compositionally biased region" description="Basic and acidic residues" evidence="4">
    <location>
        <begin position="38"/>
        <end position="52"/>
    </location>
</feature>
<dbReference type="Gene3D" id="2.40.50.100">
    <property type="match status" value="2"/>
</dbReference>
<dbReference type="Gene3D" id="2.40.420.20">
    <property type="match status" value="1"/>
</dbReference>
<feature type="domain" description="YknX-like beta-barrel" evidence="6">
    <location>
        <begin position="311"/>
        <end position="386"/>
    </location>
</feature>
<proteinExistence type="predicted"/>
<keyword evidence="2 3" id="KW-0175">Coiled coil</keyword>
<feature type="region of interest" description="Disordered" evidence="4">
    <location>
        <begin position="1"/>
        <end position="68"/>
    </location>
</feature>
<feature type="coiled-coil region" evidence="3">
    <location>
        <begin position="218"/>
        <end position="272"/>
    </location>
</feature>
<accession>A0A9D1KFY7</accession>
<feature type="coiled-coil region" evidence="3">
    <location>
        <begin position="155"/>
        <end position="182"/>
    </location>
</feature>
<evidence type="ECO:0000313" key="7">
    <source>
        <dbReference type="EMBL" id="HIT43093.1"/>
    </source>
</evidence>
<dbReference type="Pfam" id="PF25917">
    <property type="entry name" value="BSH_RND"/>
    <property type="match status" value="1"/>
</dbReference>
<dbReference type="PANTHER" id="PTHR32347:SF14">
    <property type="entry name" value="EFFLUX SYSTEM COMPONENT YKNX-RELATED"/>
    <property type="match status" value="1"/>
</dbReference>
<dbReference type="EMBL" id="DVKS01000224">
    <property type="protein sequence ID" value="HIT43093.1"/>
    <property type="molecule type" value="Genomic_DNA"/>
</dbReference>
<dbReference type="Pfam" id="PF25990">
    <property type="entry name" value="Beta-barrel_YknX"/>
    <property type="match status" value="1"/>
</dbReference>
<gene>
    <name evidence="7" type="ORF">IAB60_13535</name>
</gene>
<dbReference type="GO" id="GO:0030313">
    <property type="term" value="C:cell envelope"/>
    <property type="evidence" value="ECO:0007669"/>
    <property type="project" value="UniProtKB-SubCell"/>
</dbReference>
<dbReference type="SUPFAM" id="SSF111369">
    <property type="entry name" value="HlyD-like secretion proteins"/>
    <property type="match status" value="1"/>
</dbReference>
<reference evidence="7" key="2">
    <citation type="journal article" date="2021" name="PeerJ">
        <title>Extensive microbial diversity within the chicken gut microbiome revealed by metagenomics and culture.</title>
        <authorList>
            <person name="Gilroy R."/>
            <person name="Ravi A."/>
            <person name="Getino M."/>
            <person name="Pursley I."/>
            <person name="Horton D.L."/>
            <person name="Alikhan N.F."/>
            <person name="Baker D."/>
            <person name="Gharbi K."/>
            <person name="Hall N."/>
            <person name="Watson M."/>
            <person name="Adriaenssens E.M."/>
            <person name="Foster-Nyarko E."/>
            <person name="Jarju S."/>
            <person name="Secka A."/>
            <person name="Antonio M."/>
            <person name="Oren A."/>
            <person name="Chaudhuri R.R."/>
            <person name="La Ragione R."/>
            <person name="Hildebrand F."/>
            <person name="Pallen M.J."/>
        </authorList>
    </citation>
    <scope>NUCLEOTIDE SEQUENCE</scope>
    <source>
        <strain evidence="7">CHK123-3438</strain>
    </source>
</reference>
<comment type="caution">
    <text evidence="7">The sequence shown here is derived from an EMBL/GenBank/DDBJ whole genome shotgun (WGS) entry which is preliminary data.</text>
</comment>
<name>A0A9D1KFY7_9FIRM</name>
<dbReference type="InterPro" id="IPR050465">
    <property type="entry name" value="UPF0194_transport"/>
</dbReference>
<evidence type="ECO:0000256" key="4">
    <source>
        <dbReference type="SAM" id="MobiDB-lite"/>
    </source>
</evidence>
<dbReference type="Gene3D" id="2.40.30.170">
    <property type="match status" value="1"/>
</dbReference>